<dbReference type="GO" id="GO:0016020">
    <property type="term" value="C:membrane"/>
    <property type="evidence" value="ECO:0007669"/>
    <property type="project" value="UniProtKB-SubCell"/>
</dbReference>
<feature type="transmembrane region" description="Helical" evidence="3">
    <location>
        <begin position="345"/>
        <end position="363"/>
    </location>
</feature>
<dbReference type="OrthoDB" id="6499973at2759"/>
<reference evidence="5 6" key="1">
    <citation type="submission" date="2017-03" db="EMBL/GenBank/DDBJ databases">
        <title>Genomes of endolithic fungi from Antarctica.</title>
        <authorList>
            <person name="Coleine C."/>
            <person name="Masonjones S."/>
            <person name="Stajich J.E."/>
        </authorList>
    </citation>
    <scope>NUCLEOTIDE SEQUENCE [LARGE SCALE GENOMIC DNA]</scope>
    <source>
        <strain evidence="5 6">CCFEE 6315</strain>
    </source>
</reference>
<feature type="transmembrane region" description="Helical" evidence="3">
    <location>
        <begin position="64"/>
        <end position="84"/>
    </location>
</feature>
<evidence type="ECO:0000256" key="1">
    <source>
        <dbReference type="ARBA" id="ARBA00004141"/>
    </source>
</evidence>
<dbReference type="InterPro" id="IPR011701">
    <property type="entry name" value="MFS"/>
</dbReference>
<accession>A0A4U0U326</accession>
<keyword evidence="3" id="KW-0812">Transmembrane</keyword>
<keyword evidence="3" id="KW-1133">Transmembrane helix</keyword>
<evidence type="ECO:0000256" key="2">
    <source>
        <dbReference type="ARBA" id="ARBA00006727"/>
    </source>
</evidence>
<feature type="transmembrane region" description="Helical" evidence="3">
    <location>
        <begin position="91"/>
        <end position="109"/>
    </location>
</feature>
<evidence type="ECO:0000259" key="4">
    <source>
        <dbReference type="PROSITE" id="PS50850"/>
    </source>
</evidence>
<evidence type="ECO:0000256" key="3">
    <source>
        <dbReference type="SAM" id="Phobius"/>
    </source>
</evidence>
<feature type="transmembrane region" description="Helical" evidence="3">
    <location>
        <begin position="251"/>
        <end position="272"/>
    </location>
</feature>
<feature type="transmembrane region" description="Helical" evidence="3">
    <location>
        <begin position="21"/>
        <end position="44"/>
    </location>
</feature>
<sequence length="444" mass="47724">MKNSESHQLTSLLLSAIRYGWVCTVCLLLINANTWGVNSAWAIFLNHYLSEKSFAGATHLEYALIGGLSISQALLISPVVAIANDRFGTPITLLLGTLLVSIAMLTSSFADQVWILFLTQGACFGYGMGFLYITASAILPQWFSTRRSLALGIASSGAGFGGLAYNLGAGAGIESFGPKWTYRALAIATLVANGACSLLLKDRNKTVQPNTRAFDVREFGHISVLLVIWWGFVTELGYIVLLYSLPNYATSIGLTAQQGSVVGAMLNLGLAVGRPAVGYMSDRLGRINVATAMTGLCGIFCLAIWVPAKTYAVLIIFALAAGTVTGTFWGCVVPVTAEVVGLRRLPAAFGMICLPLVLPTTFAEPIALQLVATRGYLSSQIFVGCMFLVGAVSMMALRSWKLFDLESKDAHERERHAAYDVERHSQRASKAWLTPKTLLTLTKV</sequence>
<comment type="caution">
    <text evidence="5">The sequence shown here is derived from an EMBL/GenBank/DDBJ whole genome shotgun (WGS) entry which is preliminary data.</text>
</comment>
<feature type="domain" description="Major facilitator superfamily (MFS) profile" evidence="4">
    <location>
        <begin position="223"/>
        <end position="444"/>
    </location>
</feature>
<dbReference type="GO" id="GO:0022857">
    <property type="term" value="F:transmembrane transporter activity"/>
    <property type="evidence" value="ECO:0007669"/>
    <property type="project" value="InterPro"/>
</dbReference>
<evidence type="ECO:0000313" key="5">
    <source>
        <dbReference type="EMBL" id="TKA28455.1"/>
    </source>
</evidence>
<keyword evidence="6" id="KW-1185">Reference proteome</keyword>
<dbReference type="PROSITE" id="PS50850">
    <property type="entry name" value="MFS"/>
    <property type="match status" value="1"/>
</dbReference>
<dbReference type="PANTHER" id="PTHR11360:SF315">
    <property type="entry name" value="TRANSPORTER MCH2-RELATED"/>
    <property type="match status" value="1"/>
</dbReference>
<feature type="transmembrane region" description="Helical" evidence="3">
    <location>
        <begin position="180"/>
        <end position="200"/>
    </location>
</feature>
<gene>
    <name evidence="5" type="ORF">B0A50_03922</name>
</gene>
<dbReference type="InterPro" id="IPR050327">
    <property type="entry name" value="Proton-linked_MCT"/>
</dbReference>
<dbReference type="SUPFAM" id="SSF103473">
    <property type="entry name" value="MFS general substrate transporter"/>
    <property type="match status" value="1"/>
</dbReference>
<feature type="transmembrane region" description="Helical" evidence="3">
    <location>
        <begin position="375"/>
        <end position="397"/>
    </location>
</feature>
<dbReference type="PANTHER" id="PTHR11360">
    <property type="entry name" value="MONOCARBOXYLATE TRANSPORTER"/>
    <property type="match status" value="1"/>
</dbReference>
<evidence type="ECO:0000313" key="6">
    <source>
        <dbReference type="Proteomes" id="UP000308549"/>
    </source>
</evidence>
<name>A0A4U0U326_9PEZI</name>
<dbReference type="InterPro" id="IPR036259">
    <property type="entry name" value="MFS_trans_sf"/>
</dbReference>
<comment type="subcellular location">
    <subcellularLocation>
        <location evidence="1">Membrane</location>
        <topology evidence="1">Multi-pass membrane protein</topology>
    </subcellularLocation>
</comment>
<dbReference type="InterPro" id="IPR020846">
    <property type="entry name" value="MFS_dom"/>
</dbReference>
<dbReference type="Pfam" id="PF07690">
    <property type="entry name" value="MFS_1"/>
    <property type="match status" value="1"/>
</dbReference>
<keyword evidence="3" id="KW-0472">Membrane</keyword>
<organism evidence="5 6">
    <name type="scientific">Salinomyces thailandicus</name>
    <dbReference type="NCBI Taxonomy" id="706561"/>
    <lineage>
        <taxon>Eukaryota</taxon>
        <taxon>Fungi</taxon>
        <taxon>Dikarya</taxon>
        <taxon>Ascomycota</taxon>
        <taxon>Pezizomycotina</taxon>
        <taxon>Dothideomycetes</taxon>
        <taxon>Dothideomycetidae</taxon>
        <taxon>Mycosphaerellales</taxon>
        <taxon>Teratosphaeriaceae</taxon>
        <taxon>Salinomyces</taxon>
    </lineage>
</organism>
<dbReference type="EMBL" id="NAJL01000018">
    <property type="protein sequence ID" value="TKA28455.1"/>
    <property type="molecule type" value="Genomic_DNA"/>
</dbReference>
<comment type="similarity">
    <text evidence="2">Belongs to the major facilitator superfamily. Monocarboxylate porter (TC 2.A.1.13) family.</text>
</comment>
<protein>
    <recommendedName>
        <fullName evidence="4">Major facilitator superfamily (MFS) profile domain-containing protein</fullName>
    </recommendedName>
</protein>
<proteinExistence type="inferred from homology"/>
<feature type="transmembrane region" description="Helical" evidence="3">
    <location>
        <begin position="221"/>
        <end position="245"/>
    </location>
</feature>
<dbReference type="AlphaFoldDB" id="A0A4U0U326"/>
<feature type="transmembrane region" description="Helical" evidence="3">
    <location>
        <begin position="115"/>
        <end position="137"/>
    </location>
</feature>
<feature type="transmembrane region" description="Helical" evidence="3">
    <location>
        <begin position="149"/>
        <end position="168"/>
    </location>
</feature>
<dbReference type="Gene3D" id="1.20.1250.20">
    <property type="entry name" value="MFS general substrate transporter like domains"/>
    <property type="match status" value="2"/>
</dbReference>
<dbReference type="Proteomes" id="UP000308549">
    <property type="component" value="Unassembled WGS sequence"/>
</dbReference>
<feature type="transmembrane region" description="Helical" evidence="3">
    <location>
        <begin position="284"/>
        <end position="305"/>
    </location>
</feature>
<feature type="transmembrane region" description="Helical" evidence="3">
    <location>
        <begin position="311"/>
        <end position="333"/>
    </location>
</feature>